<gene>
    <name evidence="1" type="ORF">STRIP9103_05470</name>
</gene>
<evidence type="ECO:0000313" key="2">
    <source>
        <dbReference type="Proteomes" id="UP000010411"/>
    </source>
</evidence>
<keyword evidence="2" id="KW-1185">Reference proteome</keyword>
<dbReference type="AlphaFoldDB" id="L1KYM1"/>
<proteinExistence type="predicted"/>
<reference evidence="1 2" key="1">
    <citation type="submission" date="2012-11" db="EMBL/GenBank/DDBJ databases">
        <authorList>
            <person name="Huguet-Tapia J.C."/>
            <person name="Durkin A.S."/>
            <person name="Pettis G.S."/>
            <person name="Badger J.H."/>
        </authorList>
    </citation>
    <scope>NUCLEOTIDE SEQUENCE [LARGE SCALE GENOMIC DNA]</scope>
    <source>
        <strain evidence="1 2">91-03</strain>
    </source>
</reference>
<evidence type="ECO:0000313" key="1">
    <source>
        <dbReference type="EMBL" id="EKX65438.1"/>
    </source>
</evidence>
<protein>
    <submittedName>
        <fullName evidence="1">Uncharacterized protein</fullName>
    </submittedName>
</protein>
<comment type="caution">
    <text evidence="1">The sequence shown here is derived from an EMBL/GenBank/DDBJ whole genome shotgun (WGS) entry which is preliminary data.</text>
</comment>
<organism evidence="1 2">
    <name type="scientific">Streptomyces ipomoeae 91-03</name>
    <dbReference type="NCBI Taxonomy" id="698759"/>
    <lineage>
        <taxon>Bacteria</taxon>
        <taxon>Bacillati</taxon>
        <taxon>Actinomycetota</taxon>
        <taxon>Actinomycetes</taxon>
        <taxon>Kitasatosporales</taxon>
        <taxon>Streptomycetaceae</taxon>
        <taxon>Streptomyces</taxon>
    </lineage>
</organism>
<name>L1KYM1_9ACTN</name>
<accession>L1KYM1</accession>
<sequence length="50" mass="5880">MRDRVRDYFCGEQAQVVGQFLPQGQPEPLRPVDNALSRGWYGRNQRWDGE</sequence>
<dbReference type="Proteomes" id="UP000010411">
    <property type="component" value="Unassembled WGS sequence"/>
</dbReference>
<dbReference type="EMBL" id="AEJC01000293">
    <property type="protein sequence ID" value="EKX65438.1"/>
    <property type="molecule type" value="Genomic_DNA"/>
</dbReference>